<dbReference type="EMBL" id="CCYD01000553">
    <property type="protein sequence ID" value="CEG41575.1"/>
    <property type="molecule type" value="Genomic_DNA"/>
</dbReference>
<dbReference type="Proteomes" id="UP000054928">
    <property type="component" value="Unassembled WGS sequence"/>
</dbReference>
<organism evidence="2 3">
    <name type="scientific">Plasmopara halstedii</name>
    <name type="common">Downy mildew of sunflower</name>
    <dbReference type="NCBI Taxonomy" id="4781"/>
    <lineage>
        <taxon>Eukaryota</taxon>
        <taxon>Sar</taxon>
        <taxon>Stramenopiles</taxon>
        <taxon>Oomycota</taxon>
        <taxon>Peronosporomycetes</taxon>
        <taxon>Peronosporales</taxon>
        <taxon>Peronosporaceae</taxon>
        <taxon>Plasmopara</taxon>
    </lineage>
</organism>
<dbReference type="RefSeq" id="XP_024577944.1">
    <property type="nucleotide sequence ID" value="XM_024727360.1"/>
</dbReference>
<evidence type="ECO:0000256" key="1">
    <source>
        <dbReference type="SAM" id="MobiDB-lite"/>
    </source>
</evidence>
<name>A0A0P1AKV3_PLAHL</name>
<accession>A0A0P1AKV3</accession>
<dbReference type="AlphaFoldDB" id="A0A0P1AKV3"/>
<dbReference type="OrthoDB" id="121399at2759"/>
<dbReference type="GeneID" id="36406967"/>
<feature type="region of interest" description="Disordered" evidence="1">
    <location>
        <begin position="116"/>
        <end position="145"/>
    </location>
</feature>
<reference evidence="3" key="1">
    <citation type="submission" date="2014-09" db="EMBL/GenBank/DDBJ databases">
        <authorList>
            <person name="Sharma Rahul"/>
            <person name="Thines Marco"/>
        </authorList>
    </citation>
    <scope>NUCLEOTIDE SEQUENCE [LARGE SCALE GENOMIC DNA]</scope>
</reference>
<proteinExistence type="predicted"/>
<keyword evidence="3" id="KW-1185">Reference proteome</keyword>
<feature type="compositionally biased region" description="Polar residues" evidence="1">
    <location>
        <begin position="116"/>
        <end position="129"/>
    </location>
</feature>
<protein>
    <submittedName>
        <fullName evidence="2">Uncharacterized protein</fullName>
    </submittedName>
</protein>
<evidence type="ECO:0000313" key="2">
    <source>
        <dbReference type="EMBL" id="CEG41575.1"/>
    </source>
</evidence>
<dbReference type="OMA" id="MFRDENT"/>
<evidence type="ECO:0000313" key="3">
    <source>
        <dbReference type="Proteomes" id="UP000054928"/>
    </source>
</evidence>
<sequence length="235" mass="26278">MGKYQTQETSVEQEFAKLAVQLVQTADDTIRCLKSLYRNLAKFDSCHGLRFRRKSKKFMRSDIRVVKDLTIDLRYVAKRIRRNKSPTRSEINAARISMNAIAGALNDLKQAGRVFDQNNSLSGDTSGRSVDNLADSDDEKSVEDNEKLFGCRANEKLKVKSKSDGYSLESTDMVESVVRLTLHDSFNGFHALKQQIRATESAISPSIATRAKNAVVDAVSRVIGTPCDDNQNEHT</sequence>